<gene>
    <name evidence="27" type="primary">LOC112260900</name>
</gene>
<dbReference type="GO" id="GO:0043410">
    <property type="term" value="P:positive regulation of MAPK cascade"/>
    <property type="evidence" value="ECO:0007669"/>
    <property type="project" value="TreeGrafter"/>
</dbReference>
<evidence type="ECO:0000256" key="14">
    <source>
        <dbReference type="ARBA" id="ARBA00023137"/>
    </source>
</evidence>
<dbReference type="GO" id="GO:0042593">
    <property type="term" value="P:glucose homeostasis"/>
    <property type="evidence" value="ECO:0007669"/>
    <property type="project" value="TreeGrafter"/>
</dbReference>
<keyword evidence="15" id="KW-1015">Disulfide bond</keyword>
<comment type="subcellular location">
    <subcellularLocation>
        <location evidence="1">Cell membrane</location>
        <topology evidence="1">Single-pass type I membrane protein</topology>
    </subcellularLocation>
</comment>
<keyword evidence="4" id="KW-0808">Transferase</keyword>
<dbReference type="Pfam" id="PF01030">
    <property type="entry name" value="Recep_L_domain"/>
    <property type="match status" value="2"/>
</dbReference>
<dbReference type="FunFam" id="3.80.20.20:FF:000002">
    <property type="entry name" value="Tyrosine-protein kinase receptor"/>
    <property type="match status" value="1"/>
</dbReference>
<keyword evidence="16 22" id="KW-0675">Receptor</keyword>
<keyword evidence="6 22" id="KW-0812">Transmembrane</keyword>
<dbReference type="GO" id="GO:0030424">
    <property type="term" value="C:axon"/>
    <property type="evidence" value="ECO:0007669"/>
    <property type="project" value="TreeGrafter"/>
</dbReference>
<keyword evidence="14" id="KW-0829">Tyrosine-protein kinase</keyword>
<dbReference type="GO" id="GO:0005899">
    <property type="term" value="C:insulin receptor complex"/>
    <property type="evidence" value="ECO:0007669"/>
    <property type="project" value="TreeGrafter"/>
</dbReference>
<feature type="active site" description="Proton donor/acceptor" evidence="19">
    <location>
        <position position="1144"/>
    </location>
</feature>
<dbReference type="SUPFAM" id="SSF56112">
    <property type="entry name" value="Protein kinase-like (PK-like)"/>
    <property type="match status" value="1"/>
</dbReference>
<dbReference type="InterPro" id="IPR036116">
    <property type="entry name" value="FN3_sf"/>
</dbReference>
<dbReference type="GO" id="GO:0005009">
    <property type="term" value="F:insulin receptor activity"/>
    <property type="evidence" value="ECO:0007669"/>
    <property type="project" value="TreeGrafter"/>
</dbReference>
<dbReference type="InterPro" id="IPR006212">
    <property type="entry name" value="Furin_repeat"/>
</dbReference>
<dbReference type="GeneTree" id="ENSGT00940000155404"/>
<feature type="binding site" evidence="20 21">
    <location>
        <position position="1041"/>
    </location>
    <ligand>
        <name>ATP</name>
        <dbReference type="ChEBI" id="CHEBI:30616"/>
    </ligand>
</feature>
<dbReference type="PRINTS" id="PR00109">
    <property type="entry name" value="TYRKINASE"/>
</dbReference>
<dbReference type="Gene3D" id="3.80.20.20">
    <property type="entry name" value="Receptor L-domain"/>
    <property type="match status" value="2"/>
</dbReference>
<dbReference type="InterPro" id="IPR008266">
    <property type="entry name" value="Tyr_kinase_AS"/>
</dbReference>
<dbReference type="Pfam" id="PF00757">
    <property type="entry name" value="Furin-like"/>
    <property type="match status" value="1"/>
</dbReference>
<dbReference type="CDD" id="cd00063">
    <property type="entry name" value="FN3"/>
    <property type="match status" value="2"/>
</dbReference>
<evidence type="ECO:0000256" key="1">
    <source>
        <dbReference type="ARBA" id="ARBA00004251"/>
    </source>
</evidence>
<dbReference type="SUPFAM" id="SSF52058">
    <property type="entry name" value="L domain-like"/>
    <property type="match status" value="2"/>
</dbReference>
<evidence type="ECO:0000256" key="2">
    <source>
        <dbReference type="ARBA" id="ARBA00022475"/>
    </source>
</evidence>
<dbReference type="SUPFAM" id="SSF57184">
    <property type="entry name" value="Growth factor receptor domain"/>
    <property type="match status" value="1"/>
</dbReference>
<dbReference type="PANTHER" id="PTHR24416:SF535">
    <property type="entry name" value="INSULIN RECEPTOR"/>
    <property type="match status" value="1"/>
</dbReference>
<evidence type="ECO:0000256" key="17">
    <source>
        <dbReference type="ARBA" id="ARBA00023180"/>
    </source>
</evidence>
<feature type="compositionally biased region" description="Polar residues" evidence="23">
    <location>
        <begin position="1418"/>
        <end position="1431"/>
    </location>
</feature>
<evidence type="ECO:0000256" key="7">
    <source>
        <dbReference type="ARBA" id="ARBA00022729"/>
    </source>
</evidence>
<keyword evidence="11 20" id="KW-0067">ATP-binding</keyword>
<dbReference type="Proteomes" id="UP000694402">
    <property type="component" value="Unassembled WGS sequence"/>
</dbReference>
<dbReference type="GO" id="GO:0043548">
    <property type="term" value="F:phosphatidylinositol 3-kinase binding"/>
    <property type="evidence" value="ECO:0007669"/>
    <property type="project" value="InterPro"/>
</dbReference>
<evidence type="ECO:0000313" key="27">
    <source>
        <dbReference type="Ensembl" id="ENSOTSP00005147979.1"/>
    </source>
</evidence>
<dbReference type="PROSITE" id="PS00239">
    <property type="entry name" value="RECEPTOR_TYR_KIN_II"/>
    <property type="match status" value="1"/>
</dbReference>
<feature type="domain" description="Fibronectin type-III" evidence="26">
    <location>
        <begin position="840"/>
        <end position="935"/>
    </location>
</feature>
<dbReference type="InterPro" id="IPR020635">
    <property type="entry name" value="Tyr_kinase_cat_dom"/>
</dbReference>
<feature type="signal peptide" evidence="24">
    <location>
        <begin position="1"/>
        <end position="21"/>
    </location>
</feature>
<dbReference type="GO" id="GO:0051897">
    <property type="term" value="P:positive regulation of phosphatidylinositol 3-kinase/protein kinase B signal transduction"/>
    <property type="evidence" value="ECO:0007669"/>
    <property type="project" value="TreeGrafter"/>
</dbReference>
<dbReference type="Ensembl" id="ENSOTST00005173663.1">
    <property type="protein sequence ID" value="ENSOTSP00005147979.1"/>
    <property type="gene ID" value="ENSOTSG00005033612.2"/>
</dbReference>
<dbReference type="FunFam" id="3.30.200.20:FF:000026">
    <property type="entry name" value="Tyrosine-protein kinase receptor"/>
    <property type="match status" value="1"/>
</dbReference>
<dbReference type="Gene3D" id="2.10.220.10">
    <property type="entry name" value="Hormone Receptor, Insulin-like Growth Factor Receptor 1, Chain A, domain 2"/>
    <property type="match status" value="1"/>
</dbReference>
<dbReference type="InterPro" id="IPR009030">
    <property type="entry name" value="Growth_fac_rcpt_cys_sf"/>
</dbReference>
<dbReference type="SMART" id="SM00219">
    <property type="entry name" value="TyrKc"/>
    <property type="match status" value="1"/>
</dbReference>
<dbReference type="InterPro" id="IPR011009">
    <property type="entry name" value="Kinase-like_dom_sf"/>
</dbReference>
<feature type="binding site" evidence="20">
    <location>
        <position position="1162"/>
    </location>
    <ligand>
        <name>ATP</name>
        <dbReference type="ChEBI" id="CHEBI:30616"/>
    </ligand>
</feature>
<evidence type="ECO:0000256" key="23">
    <source>
        <dbReference type="SAM" id="MobiDB-lite"/>
    </source>
</evidence>
<keyword evidence="9 20" id="KW-0547">Nucleotide-binding</keyword>
<dbReference type="Gene3D" id="2.60.40.10">
    <property type="entry name" value="Immunoglobulins"/>
    <property type="match status" value="4"/>
</dbReference>
<dbReference type="FunFam" id="2.10.220.10:FF:000005">
    <property type="entry name" value="Tyrosine-protein kinase receptor"/>
    <property type="match status" value="1"/>
</dbReference>
<evidence type="ECO:0000256" key="12">
    <source>
        <dbReference type="ARBA" id="ARBA00022989"/>
    </source>
</evidence>
<dbReference type="GO" id="GO:0005524">
    <property type="term" value="F:ATP binding"/>
    <property type="evidence" value="ECO:0007669"/>
    <property type="project" value="UniProtKB-UniRule"/>
</dbReference>
<dbReference type="CDD" id="cd00064">
    <property type="entry name" value="FU"/>
    <property type="match status" value="1"/>
</dbReference>
<keyword evidence="8" id="KW-0677">Repeat</keyword>
<comment type="catalytic activity">
    <reaction evidence="18 22">
        <text>L-tyrosyl-[protein] + ATP = O-phospho-L-tyrosyl-[protein] + ADP + H(+)</text>
        <dbReference type="Rhea" id="RHEA:10596"/>
        <dbReference type="Rhea" id="RHEA-COMP:10136"/>
        <dbReference type="Rhea" id="RHEA-COMP:20101"/>
        <dbReference type="ChEBI" id="CHEBI:15378"/>
        <dbReference type="ChEBI" id="CHEBI:30616"/>
        <dbReference type="ChEBI" id="CHEBI:46858"/>
        <dbReference type="ChEBI" id="CHEBI:61978"/>
        <dbReference type="ChEBI" id="CHEBI:456216"/>
        <dbReference type="EC" id="2.7.10.1"/>
    </reaction>
</comment>
<keyword evidence="2" id="KW-1003">Cell membrane</keyword>
<proteinExistence type="inferred from homology"/>
<comment type="similarity">
    <text evidence="22">Belongs to the protein kinase superfamily. Tyr protein kinase family. Insulin receptor subfamily.</text>
</comment>
<dbReference type="FunFam" id="2.60.40.10:FF:000087">
    <property type="entry name" value="Tyrosine-protein kinase receptor"/>
    <property type="match status" value="1"/>
</dbReference>
<dbReference type="Gene3D" id="3.30.200.20">
    <property type="entry name" value="Phosphorylase Kinase, domain 1"/>
    <property type="match status" value="1"/>
</dbReference>
<dbReference type="PIRSF" id="PIRSF000620">
    <property type="entry name" value="Insulin_receptor"/>
    <property type="match status" value="1"/>
</dbReference>
<evidence type="ECO:0000256" key="10">
    <source>
        <dbReference type="ARBA" id="ARBA00022777"/>
    </source>
</evidence>
<dbReference type="InterPro" id="IPR013783">
    <property type="entry name" value="Ig-like_fold"/>
</dbReference>
<feature type="domain" description="Protein kinase" evidence="25">
    <location>
        <begin position="1007"/>
        <end position="1283"/>
    </location>
</feature>
<dbReference type="InterPro" id="IPR050122">
    <property type="entry name" value="RTK"/>
</dbReference>
<dbReference type="Pfam" id="PF00041">
    <property type="entry name" value="fn3"/>
    <property type="match status" value="1"/>
</dbReference>
<dbReference type="PANTHER" id="PTHR24416">
    <property type="entry name" value="TYROSINE-PROTEIN KINASE RECEPTOR"/>
    <property type="match status" value="1"/>
</dbReference>
<keyword evidence="12" id="KW-1133">Transmembrane helix</keyword>
<evidence type="ECO:0000256" key="8">
    <source>
        <dbReference type="ARBA" id="ARBA00022737"/>
    </source>
</evidence>
<protein>
    <recommendedName>
        <fullName evidence="22">Tyrosine-protein kinase receptor</fullName>
        <ecNumber evidence="22">2.7.10.1</ecNumber>
    </recommendedName>
</protein>
<feature type="compositionally biased region" description="Basic and acidic residues" evidence="23">
    <location>
        <begin position="1382"/>
        <end position="1392"/>
    </location>
</feature>
<feature type="binding site" evidence="20">
    <location>
        <position position="1017"/>
    </location>
    <ligand>
        <name>ATP</name>
        <dbReference type="ChEBI" id="CHEBI:30616"/>
    </ligand>
</feature>
<evidence type="ECO:0000256" key="19">
    <source>
        <dbReference type="PIRSR" id="PIRSR000620-1"/>
    </source>
</evidence>
<dbReference type="InterPro" id="IPR002011">
    <property type="entry name" value="Tyr_kinase_rcpt_2_CS"/>
</dbReference>
<reference evidence="27" key="2">
    <citation type="submission" date="2025-08" db="UniProtKB">
        <authorList>
            <consortium name="Ensembl"/>
        </authorList>
    </citation>
    <scope>IDENTIFICATION</scope>
</reference>
<accession>A0AAZ3S4D0</accession>
<dbReference type="InterPro" id="IPR000494">
    <property type="entry name" value="Rcpt_L-dom"/>
</dbReference>
<evidence type="ECO:0000256" key="22">
    <source>
        <dbReference type="RuleBase" id="RU000312"/>
    </source>
</evidence>
<dbReference type="Gene3D" id="1.10.510.10">
    <property type="entry name" value="Transferase(Phosphotransferase) domain 1"/>
    <property type="match status" value="1"/>
</dbReference>
<evidence type="ECO:0000313" key="28">
    <source>
        <dbReference type="Proteomes" id="UP000694402"/>
    </source>
</evidence>
<keyword evidence="10" id="KW-0418">Kinase</keyword>
<sequence>MCPRTFLVFLVTAVYVWNCQQTNGESTEISNGICSSKDIRNNVTNLRSLENCTVIEGHLKIILMFKTKPEDFRGVSYPKLTVVTDFLLLFRVYGMESLKDLFPNLTVIRGNNLFFNYALVFFEMLQLRDIGLHSLMNITRGAVRIEKNPDLCYLSTLDWSKILDTVEDNYIVSNKNDRECGDVCPGALAKGKATCQQTTINGNFNERCWTHKHCQRMCPTSCKHRACTRDHQCCHEQCLGGCSEPHNSSSCVACKNLQHQEACVDRCPQGYYTYRGWRCVPFSFCQDLHNKCQQSKNSDCQQFVIHNGACIPECPSGYTTVNSSTLVCTPCAGLCPKVCMGLKMVDSVTAAQALRGCTVLNGSMDINLRGGNNIAAELEANLGQLEEITGFLKVRRSYALVSLSFLRNLRVIRGDTLMDGGYSFYAHDNQNLRQLWDWTQHNLSILQGRMFFQLNAKLCMSEIRKMEEVTGTRDRHTKNNIVSKTNGDQASCENQELRFTQVRATHDKIMIKWEPFWPPDFRDLLGFMVFYKEAPYPNVTEFDGQDACGSNWVIIDLDPQPGQQRETHNRSQPWTQYAIMVKTQLSASDEHQVLGAKSKITYVRTDATKPSVPLDPISSSNSSSQILLKWKPPTDPNGNITHYLVYCQQQPEASELYKFDYCQKGESFLCVNTSILFYSAKGLNFIHDEEAKWNQTEDEGQGGRCCACPKTEKQLKKEAEDSEYRKTFENYIHNEVFLSTRQRRSAMGVANETQPAFVTKPPTLPEGYSTSGPDDDEDGAESTKIQLTVFSKESTVISGLRHFTSYQIDVLACNHPTNPSRCSMAAFVSARTMPEDKADDIVGPISYDVSEYSVQIKWLEPKAPNGMIILYEVNYKRLGDTEELHHCVSRKMYQQSEGCRLRVVHPGNYTVRIRATSLAGNGSWTDPTHFYVQDLRKRHTPQTGLNTVQMHCTTPPHALTLNSTSLFFPPRQTQGPSGPLYTSSNPEYLSAADMYEPDDWEVGRDKINILRELGQGSFGMVYEGIAKDIVKGEPETHVAVKTVNESASLRERIEFLNEASVMKGFTCHHVVRLMGVVSKGQPTLVVMELMTHGDLKSYLRCLRPDSENNPTGSPPPTLREMVQMTAEIADGMAYLNAKKFVHRDLAARNCMVAQDFTVKIGDFGMTRDIYETDYYRKGGKGLLPVRWMAPESLKDGVFTAHSDCWSFGVVLWEISTLAEQPYQGLSNEQVLKFVMDGGYLDRPDNCADRLHNLMSMCWQYNPKLRPSFQEIIEMLHKDLHQSFQEVSFYYSQENKPPEQEDFDLDMDNMESIPLDPSSYSQRGDHSSSYSQRGDHSSSYTQRGDHSSSYSQRGDHSSSYSQRGDHSSSYSQRGDHSSSYSQRGDHSSERDEAGSSLGLRQNNYEEHIPYTHMNGGKTNGQQTLALPRSSPS</sequence>
<dbReference type="InterPro" id="IPR016246">
    <property type="entry name" value="Tyr_kinase_insulin-like_rcpt"/>
</dbReference>
<keyword evidence="3 22" id="KW-0597">Phosphoprotein</keyword>
<evidence type="ECO:0000256" key="18">
    <source>
        <dbReference type="ARBA" id="ARBA00051243"/>
    </source>
</evidence>
<keyword evidence="7 24" id="KW-0732">Signal</keyword>
<evidence type="ECO:0000256" key="15">
    <source>
        <dbReference type="ARBA" id="ARBA00023157"/>
    </source>
</evidence>
<dbReference type="InterPro" id="IPR036941">
    <property type="entry name" value="Rcpt_L-dom_sf"/>
</dbReference>
<dbReference type="PROSITE" id="PS50853">
    <property type="entry name" value="FN3"/>
    <property type="match status" value="2"/>
</dbReference>
<keyword evidence="17" id="KW-0325">Glycoprotein</keyword>
<dbReference type="PROSITE" id="PS00109">
    <property type="entry name" value="PROTEIN_KINASE_TYR"/>
    <property type="match status" value="1"/>
</dbReference>
<dbReference type="GO" id="GO:0043560">
    <property type="term" value="F:insulin receptor substrate binding"/>
    <property type="evidence" value="ECO:0007669"/>
    <property type="project" value="InterPro"/>
</dbReference>
<dbReference type="SMART" id="SM00060">
    <property type="entry name" value="FN3"/>
    <property type="match status" value="2"/>
</dbReference>
<dbReference type="Pfam" id="PF07714">
    <property type="entry name" value="PK_Tyr_Ser-Thr"/>
    <property type="match status" value="1"/>
</dbReference>
<evidence type="ECO:0000256" key="20">
    <source>
        <dbReference type="PIRSR" id="PIRSR000620-2"/>
    </source>
</evidence>
<organism evidence="27 28">
    <name type="scientific">Oncorhynchus tshawytscha</name>
    <name type="common">Chinook salmon</name>
    <name type="synonym">Salmo tshawytscha</name>
    <dbReference type="NCBI Taxonomy" id="74940"/>
    <lineage>
        <taxon>Eukaryota</taxon>
        <taxon>Metazoa</taxon>
        <taxon>Chordata</taxon>
        <taxon>Craniata</taxon>
        <taxon>Vertebrata</taxon>
        <taxon>Euteleostomi</taxon>
        <taxon>Actinopterygii</taxon>
        <taxon>Neopterygii</taxon>
        <taxon>Teleostei</taxon>
        <taxon>Protacanthopterygii</taxon>
        <taxon>Salmoniformes</taxon>
        <taxon>Salmonidae</taxon>
        <taxon>Salmoninae</taxon>
        <taxon>Oncorhynchus</taxon>
    </lineage>
</organism>
<feature type="region of interest" description="Disordered" evidence="23">
    <location>
        <begin position="750"/>
        <end position="781"/>
    </location>
</feature>
<dbReference type="EC" id="2.7.10.1" evidence="22"/>
<keyword evidence="28" id="KW-1185">Reference proteome</keyword>
<dbReference type="InterPro" id="IPR001245">
    <property type="entry name" value="Ser-Thr/Tyr_kinase_cat_dom"/>
</dbReference>
<keyword evidence="13" id="KW-0472">Membrane</keyword>
<dbReference type="SMART" id="SM00261">
    <property type="entry name" value="FU"/>
    <property type="match status" value="2"/>
</dbReference>
<dbReference type="FunFam" id="3.80.20.20:FF:000001">
    <property type="entry name" value="Tyrosine-protein kinase receptor"/>
    <property type="match status" value="1"/>
</dbReference>
<feature type="domain" description="Fibronectin type-III" evidence="26">
    <location>
        <begin position="612"/>
        <end position="705"/>
    </location>
</feature>
<evidence type="ECO:0000256" key="5">
    <source>
        <dbReference type="ARBA" id="ARBA00022685"/>
    </source>
</evidence>
<keyword evidence="5" id="KW-0165">Cleavage on pair of basic residues</keyword>
<evidence type="ECO:0000256" key="11">
    <source>
        <dbReference type="ARBA" id="ARBA00022840"/>
    </source>
</evidence>
<feature type="compositionally biased region" description="Polar residues" evidence="23">
    <location>
        <begin position="1317"/>
        <end position="1381"/>
    </location>
</feature>
<dbReference type="SUPFAM" id="SSF49265">
    <property type="entry name" value="Fibronectin type III"/>
    <property type="match status" value="3"/>
</dbReference>
<feature type="binding site" evidence="20">
    <location>
        <begin position="1088"/>
        <end position="1094"/>
    </location>
    <ligand>
        <name>ATP</name>
        <dbReference type="ChEBI" id="CHEBI:30616"/>
    </ligand>
</feature>
<evidence type="ECO:0000259" key="25">
    <source>
        <dbReference type="PROSITE" id="PS50011"/>
    </source>
</evidence>
<feature type="chain" id="PRO_5044281295" description="Tyrosine-protein kinase receptor" evidence="24">
    <location>
        <begin position="22"/>
        <end position="1431"/>
    </location>
</feature>
<reference evidence="28" key="1">
    <citation type="journal article" date="2018" name="PLoS ONE">
        <title>Chinook salmon (Oncorhynchus tshawytscha) genome and transcriptome.</title>
        <authorList>
            <person name="Christensen K.A."/>
            <person name="Leong J.S."/>
            <person name="Sakhrani D."/>
            <person name="Biagi C.A."/>
            <person name="Minkley D.R."/>
            <person name="Withler R.E."/>
            <person name="Rondeau E.B."/>
            <person name="Koop B.F."/>
            <person name="Devlin R.H."/>
        </authorList>
    </citation>
    <scope>NUCLEOTIDE SEQUENCE [LARGE SCALE GENOMIC DNA]</scope>
</reference>
<evidence type="ECO:0000256" key="21">
    <source>
        <dbReference type="PROSITE-ProRule" id="PRU10141"/>
    </source>
</evidence>
<evidence type="ECO:0000256" key="13">
    <source>
        <dbReference type="ARBA" id="ARBA00023136"/>
    </source>
</evidence>
<dbReference type="InterPro" id="IPR006211">
    <property type="entry name" value="Furin-like_Cys-rich_dom"/>
</dbReference>
<dbReference type="InterPro" id="IPR017441">
    <property type="entry name" value="Protein_kinase_ATP_BS"/>
</dbReference>
<evidence type="ECO:0000259" key="26">
    <source>
        <dbReference type="PROSITE" id="PS50853"/>
    </source>
</evidence>
<evidence type="ECO:0000256" key="24">
    <source>
        <dbReference type="SAM" id="SignalP"/>
    </source>
</evidence>
<feature type="binding site" evidence="20">
    <location>
        <begin position="1148"/>
        <end position="1149"/>
    </location>
    <ligand>
        <name>ATP</name>
        <dbReference type="ChEBI" id="CHEBI:30616"/>
    </ligand>
</feature>
<evidence type="ECO:0000256" key="3">
    <source>
        <dbReference type="ARBA" id="ARBA00022553"/>
    </source>
</evidence>
<evidence type="ECO:0000256" key="9">
    <source>
        <dbReference type="ARBA" id="ARBA00022741"/>
    </source>
</evidence>
<dbReference type="FunFam" id="2.60.40.10:FF:000108">
    <property type="entry name" value="Tyrosine-protein kinase receptor"/>
    <property type="match status" value="1"/>
</dbReference>
<dbReference type="PROSITE" id="PS50011">
    <property type="entry name" value="PROTEIN_KINASE_DOM"/>
    <property type="match status" value="1"/>
</dbReference>
<evidence type="ECO:0000256" key="6">
    <source>
        <dbReference type="ARBA" id="ARBA00022692"/>
    </source>
</evidence>
<dbReference type="InterPro" id="IPR003961">
    <property type="entry name" value="FN3_dom"/>
</dbReference>
<dbReference type="InterPro" id="IPR000719">
    <property type="entry name" value="Prot_kinase_dom"/>
</dbReference>
<dbReference type="FunFam" id="1.10.510.10:FF:000050">
    <property type="entry name" value="Tyrosine-protein kinase receptor"/>
    <property type="match status" value="1"/>
</dbReference>
<reference evidence="27" key="3">
    <citation type="submission" date="2025-09" db="UniProtKB">
        <authorList>
            <consortium name="Ensembl"/>
        </authorList>
    </citation>
    <scope>IDENTIFICATION</scope>
</reference>
<name>A0AAZ3S4D0_ONCTS</name>
<evidence type="ECO:0000256" key="4">
    <source>
        <dbReference type="ARBA" id="ARBA00022679"/>
    </source>
</evidence>
<evidence type="ECO:0000256" key="16">
    <source>
        <dbReference type="ARBA" id="ARBA00023170"/>
    </source>
</evidence>
<feature type="region of interest" description="Disordered" evidence="23">
    <location>
        <begin position="1308"/>
        <end position="1431"/>
    </location>
</feature>
<dbReference type="PROSITE" id="PS00107">
    <property type="entry name" value="PROTEIN_KINASE_ATP"/>
    <property type="match status" value="1"/>
</dbReference>